<proteinExistence type="predicted"/>
<dbReference type="Proteomes" id="UP000371041">
    <property type="component" value="Chromosome"/>
</dbReference>
<name>A0A5Q3QCQ9_9PSEU</name>
<keyword evidence="2" id="KW-1185">Reference proteome</keyword>
<gene>
    <name evidence="1" type="ORF">GIY23_21075</name>
</gene>
<protein>
    <recommendedName>
        <fullName evidence="3">Serine protease</fullName>
    </recommendedName>
</protein>
<dbReference type="KEGG" id="sace:GIY23_21075"/>
<evidence type="ECO:0000313" key="2">
    <source>
        <dbReference type="Proteomes" id="UP000371041"/>
    </source>
</evidence>
<dbReference type="RefSeq" id="WP_154078250.1">
    <property type="nucleotide sequence ID" value="NZ_CP045929.1"/>
</dbReference>
<dbReference type="AlphaFoldDB" id="A0A5Q3QCQ9"/>
<dbReference type="SUPFAM" id="SSF50494">
    <property type="entry name" value="Trypsin-like serine proteases"/>
    <property type="match status" value="1"/>
</dbReference>
<dbReference type="InterPro" id="IPR043504">
    <property type="entry name" value="Peptidase_S1_PA_chymotrypsin"/>
</dbReference>
<reference evidence="2" key="1">
    <citation type="submission" date="2019-11" db="EMBL/GenBank/DDBJ databases">
        <title>The complete genome sequence of Saccharopolyspora sp. E2A.</title>
        <authorList>
            <person name="Zhang G."/>
        </authorList>
    </citation>
    <scope>NUCLEOTIDE SEQUENCE [LARGE SCALE GENOMIC DNA]</scope>
    <source>
        <strain evidence="2">E2A</strain>
    </source>
</reference>
<dbReference type="EMBL" id="CP045929">
    <property type="protein sequence ID" value="QGK71680.1"/>
    <property type="molecule type" value="Genomic_DNA"/>
</dbReference>
<evidence type="ECO:0008006" key="3">
    <source>
        <dbReference type="Google" id="ProtNLM"/>
    </source>
</evidence>
<evidence type="ECO:0000313" key="1">
    <source>
        <dbReference type="EMBL" id="QGK71680.1"/>
    </source>
</evidence>
<accession>A0A5Q3QCQ9</accession>
<sequence>MTTTSELRDKAIIRPVKRAVEDDLLDLPGVLAVDIGEKRVAGRRTGHQAIVVSVGRKGAPVGGKAVPDDVLGIPTDVIEEAPVPHHGRCAPRTPVRTDEARTCIRGMLGRGIAPCRSVRLVPPEAPPGRYRRVGTVGVMVHDHERASHAMGLTTFDVACMDDAWSVGDHMLDPESGEVYAELARAALSGRVDAAAVDLKDGVARTCVIRGIGPVAGKSPAENGAMVRKTGYATGTTSGTVVSTDTTLRLDHGPAIGRRVLREQVRVDGDPVFAAPGDAGAALVDAAGRVVGLHCAGNRDGTVGFACPIGEVLDELDVELCVAPPQN</sequence>
<dbReference type="Gene3D" id="2.40.10.10">
    <property type="entry name" value="Trypsin-like serine proteases"/>
    <property type="match status" value="1"/>
</dbReference>
<organism evidence="1 2">
    <name type="scientific">Allosaccharopolyspora coralli</name>
    <dbReference type="NCBI Taxonomy" id="2665642"/>
    <lineage>
        <taxon>Bacteria</taxon>
        <taxon>Bacillati</taxon>
        <taxon>Actinomycetota</taxon>
        <taxon>Actinomycetes</taxon>
        <taxon>Pseudonocardiales</taxon>
        <taxon>Pseudonocardiaceae</taxon>
        <taxon>Allosaccharopolyspora</taxon>
    </lineage>
</organism>
<dbReference type="InterPro" id="IPR009003">
    <property type="entry name" value="Peptidase_S1_PA"/>
</dbReference>